<organism evidence="1 2">
    <name type="scientific">Sulfurirhabdus autotrophica</name>
    <dbReference type="NCBI Taxonomy" id="1706046"/>
    <lineage>
        <taxon>Bacteria</taxon>
        <taxon>Pseudomonadati</taxon>
        <taxon>Pseudomonadota</taxon>
        <taxon>Betaproteobacteria</taxon>
        <taxon>Nitrosomonadales</taxon>
        <taxon>Sulfuricellaceae</taxon>
        <taxon>Sulfurirhabdus</taxon>
    </lineage>
</organism>
<evidence type="ECO:0000313" key="2">
    <source>
        <dbReference type="Proteomes" id="UP000295367"/>
    </source>
</evidence>
<gene>
    <name evidence="1" type="ORF">EDC63_11364</name>
</gene>
<dbReference type="AlphaFoldDB" id="A0A4R3Y0H7"/>
<reference evidence="1 2" key="1">
    <citation type="submission" date="2019-03" db="EMBL/GenBank/DDBJ databases">
        <title>Genomic Encyclopedia of Type Strains, Phase IV (KMG-IV): sequencing the most valuable type-strain genomes for metagenomic binning, comparative biology and taxonomic classification.</title>
        <authorList>
            <person name="Goeker M."/>
        </authorList>
    </citation>
    <scope>NUCLEOTIDE SEQUENCE [LARGE SCALE GENOMIC DNA]</scope>
    <source>
        <strain evidence="1 2">DSM 100309</strain>
    </source>
</reference>
<comment type="caution">
    <text evidence="1">The sequence shown here is derived from an EMBL/GenBank/DDBJ whole genome shotgun (WGS) entry which is preliminary data.</text>
</comment>
<dbReference type="OrthoDB" id="9792294at2"/>
<proteinExistence type="predicted"/>
<name>A0A4R3Y0H7_9PROT</name>
<dbReference type="RefSeq" id="WP_124945108.1">
    <property type="nucleotide sequence ID" value="NZ_BHVT01000008.1"/>
</dbReference>
<sequence>MLNEDAYKNAREDLNRLACPFEKAILRGCCGCELSQKNYIAERELIACKSAVARENCRTLRGLLHQNALFTLKLTHLSDLLPHAKDMKLQCGGMLGLQRIFATDPAPQTTVSNIHGLVLAAQEKFGNMENLPFSEIVISIAHYESRRRS</sequence>
<dbReference type="Proteomes" id="UP000295367">
    <property type="component" value="Unassembled WGS sequence"/>
</dbReference>
<evidence type="ECO:0000313" key="1">
    <source>
        <dbReference type="EMBL" id="TCV84128.1"/>
    </source>
</evidence>
<dbReference type="EMBL" id="SMCO01000013">
    <property type="protein sequence ID" value="TCV84128.1"/>
    <property type="molecule type" value="Genomic_DNA"/>
</dbReference>
<keyword evidence="2" id="KW-1185">Reference proteome</keyword>
<accession>A0A4R3Y0H7</accession>
<protein>
    <submittedName>
        <fullName evidence="1">Uncharacterized protein</fullName>
    </submittedName>
</protein>